<dbReference type="Gene3D" id="1.25.40.10">
    <property type="entry name" value="Tetratricopeptide repeat domain"/>
    <property type="match status" value="1"/>
</dbReference>
<evidence type="ECO:0000313" key="3">
    <source>
        <dbReference type="Proteomes" id="UP000812287"/>
    </source>
</evidence>
<protein>
    <recommendedName>
        <fullName evidence="4">Mitochondrial outer membrane protein IML2</fullName>
    </recommendedName>
</protein>
<dbReference type="InterPro" id="IPR011990">
    <property type="entry name" value="TPR-like_helical_dom_sf"/>
</dbReference>
<dbReference type="GeneID" id="66109339"/>
<dbReference type="GO" id="GO:0005741">
    <property type="term" value="C:mitochondrial outer membrane"/>
    <property type="evidence" value="ECO:0007669"/>
    <property type="project" value="TreeGrafter"/>
</dbReference>
<keyword evidence="3" id="KW-1185">Reference proteome</keyword>
<comment type="caution">
    <text evidence="2">The sequence shown here is derived from an EMBL/GenBank/DDBJ whole genome shotgun (WGS) entry which is preliminary data.</text>
</comment>
<dbReference type="SUPFAM" id="SSF48452">
    <property type="entry name" value="TPR-like"/>
    <property type="match status" value="1"/>
</dbReference>
<feature type="region of interest" description="Disordered" evidence="1">
    <location>
        <begin position="64"/>
        <end position="89"/>
    </location>
</feature>
<dbReference type="GO" id="GO:0005829">
    <property type="term" value="C:cytosol"/>
    <property type="evidence" value="ECO:0007669"/>
    <property type="project" value="TreeGrafter"/>
</dbReference>
<name>A0A9P7VJQ6_9AGAR</name>
<dbReference type="EMBL" id="MU250551">
    <property type="protein sequence ID" value="KAG7442393.1"/>
    <property type="molecule type" value="Genomic_DNA"/>
</dbReference>
<proteinExistence type="predicted"/>
<dbReference type="Pfam" id="PF10300">
    <property type="entry name" value="Iml2-TPR_39"/>
    <property type="match status" value="1"/>
</dbReference>
<dbReference type="GO" id="GO:0005634">
    <property type="term" value="C:nucleus"/>
    <property type="evidence" value="ECO:0007669"/>
    <property type="project" value="TreeGrafter"/>
</dbReference>
<organism evidence="2 3">
    <name type="scientific">Guyanagaster necrorhizus</name>
    <dbReference type="NCBI Taxonomy" id="856835"/>
    <lineage>
        <taxon>Eukaryota</taxon>
        <taxon>Fungi</taxon>
        <taxon>Dikarya</taxon>
        <taxon>Basidiomycota</taxon>
        <taxon>Agaricomycotina</taxon>
        <taxon>Agaricomycetes</taxon>
        <taxon>Agaricomycetidae</taxon>
        <taxon>Agaricales</taxon>
        <taxon>Marasmiineae</taxon>
        <taxon>Physalacriaceae</taxon>
        <taxon>Guyanagaster</taxon>
    </lineage>
</organism>
<dbReference type="RefSeq" id="XP_043035893.1">
    <property type="nucleotide sequence ID" value="XM_043187042.1"/>
</dbReference>
<dbReference type="OrthoDB" id="2154985at2759"/>
<dbReference type="AlphaFoldDB" id="A0A9P7VJQ6"/>
<evidence type="ECO:0000313" key="2">
    <source>
        <dbReference type="EMBL" id="KAG7442393.1"/>
    </source>
</evidence>
<accession>A0A9P7VJQ6</accession>
<feature type="compositionally biased region" description="Basic residues" evidence="1">
    <location>
        <begin position="78"/>
        <end position="87"/>
    </location>
</feature>
<dbReference type="InterPro" id="IPR019412">
    <property type="entry name" value="IML2/TPR_39"/>
</dbReference>
<dbReference type="PANTHER" id="PTHR31859">
    <property type="entry name" value="TETRATRICOPEPTIDE REPEAT PROTEIN 39 FAMILY MEMBER"/>
    <property type="match status" value="1"/>
</dbReference>
<evidence type="ECO:0000256" key="1">
    <source>
        <dbReference type="SAM" id="MobiDB-lite"/>
    </source>
</evidence>
<evidence type="ECO:0008006" key="4">
    <source>
        <dbReference type="Google" id="ProtNLM"/>
    </source>
</evidence>
<gene>
    <name evidence="2" type="ORF">BT62DRAFT_935964</name>
</gene>
<dbReference type="Proteomes" id="UP000812287">
    <property type="component" value="Unassembled WGS sequence"/>
</dbReference>
<dbReference type="PANTHER" id="PTHR31859:SF1">
    <property type="entry name" value="TETRATRICOPEPTIDE REPEAT PROTEIN 39C"/>
    <property type="match status" value="1"/>
</dbReference>
<reference evidence="2" key="1">
    <citation type="submission" date="2020-11" db="EMBL/GenBank/DDBJ databases">
        <title>Adaptations for nitrogen fixation in a non-lichenized fungal sporocarp promotes dispersal by wood-feeding termites.</title>
        <authorList>
            <consortium name="DOE Joint Genome Institute"/>
            <person name="Koch R.A."/>
            <person name="Yoon G."/>
            <person name="Arayal U."/>
            <person name="Lail K."/>
            <person name="Amirebrahimi M."/>
            <person name="Labutti K."/>
            <person name="Lipzen A."/>
            <person name="Riley R."/>
            <person name="Barry K."/>
            <person name="Henrissat B."/>
            <person name="Grigoriev I.V."/>
            <person name="Herr J.R."/>
            <person name="Aime M.C."/>
        </authorList>
    </citation>
    <scope>NUCLEOTIDE SEQUENCE</scope>
    <source>
        <strain evidence="2">MCA 3950</strain>
    </source>
</reference>
<sequence>MASPDRTTEQLHAASKGFNLLFSNAIADAQKEFAADDSPFHSLGAGVCVFLEAAMGMESAKMEEASKSLAQSEAGSRKQMKAAKSRRNPQLPPGIEWEIVNADSVVLLGLTLALGESYMGYLQCIRYSLNSAHSKFTKLFKTVFPNGLDGYRTPAASPSVSPSPSIRSVSTGYAPKTSFFRKWSGGSMLAVPGPIIPEGPVDELVISGTAFGFGLFNLVFSLLPKRIQGVVGFFGFKHDRKLALQALAVSAAKTDVHSVFAALVLMTYHGVVLLLAGYQADEAHILKQYGAMVDSVSKRYPTGSLWILNQAKIKRMSYDASAAIAVLRNGLKPDRDVSFRQADTLLVFELAWTLLAERRYEEAAIEFKRMTELNNWSHATYLFIASGCYIAIGNLDKAQELFDAVPEFIDKRKLGGKDLPMEVLIKKKIEFYKEKQKRRGGDEKNLVQCMKISPAEEMAIFWNTHQRISRSVAEAHIRDWTSLTPRPTIRSAYMETLDLPPPPSDAPLDLDTPDELALRSLLLGIVHRATKDFQSSRTFFQDAIGKQGEIRISTWIGGVATFELAVVDLKEKEAEGKEGGGWEEVLEGAEAKLDKAMALSTHSTDLSSRLDSRISMLREEIGMKREMLAVEMGQ</sequence>